<dbReference type="RefSeq" id="WP_020976411.1">
    <property type="nucleotide sequence ID" value="NC_022198.1"/>
</dbReference>
<dbReference type="FunFam" id="1.10.10.10:FF:000001">
    <property type="entry name" value="LysR family transcriptional regulator"/>
    <property type="match status" value="1"/>
</dbReference>
<evidence type="ECO:0000256" key="3">
    <source>
        <dbReference type="ARBA" id="ARBA00023125"/>
    </source>
</evidence>
<keyword evidence="4" id="KW-0010">Activator</keyword>
<reference evidence="9 10" key="1">
    <citation type="journal article" date="2013" name="Genome Announc.">
        <title>Whole-Genome Sequence of the Clinical Strain Corynebacterium argentoratense DSM 44202, Isolated from a Human Throat Specimen.</title>
        <authorList>
            <person name="Bomholt C."/>
            <person name="Glaub A."/>
            <person name="Gravermann K."/>
            <person name="Albersmeier A."/>
            <person name="Brinkrolf K."/>
            <person name="Ruckert C."/>
            <person name="Tauch A."/>
        </authorList>
    </citation>
    <scope>NUCLEOTIDE SEQUENCE [LARGE SCALE GENOMIC DNA]</scope>
    <source>
        <strain evidence="9">DSM 44202</strain>
    </source>
</reference>
<gene>
    <name evidence="9" type="ORF">CARG_05645</name>
</gene>
<evidence type="ECO:0000256" key="5">
    <source>
        <dbReference type="ARBA" id="ARBA00023163"/>
    </source>
</evidence>
<feature type="compositionally biased region" description="Polar residues" evidence="7">
    <location>
        <begin position="225"/>
        <end position="240"/>
    </location>
</feature>
<dbReference type="SUPFAM" id="SSF46785">
    <property type="entry name" value="Winged helix' DNA-binding domain"/>
    <property type="match status" value="1"/>
</dbReference>
<dbReference type="HOGENOM" id="CLU_039613_6_4_11"/>
<evidence type="ECO:0000256" key="1">
    <source>
        <dbReference type="ARBA" id="ARBA00009437"/>
    </source>
</evidence>
<organism evidence="9 10">
    <name type="scientific">Corynebacterium argentoratense DSM 44202</name>
    <dbReference type="NCBI Taxonomy" id="1348662"/>
    <lineage>
        <taxon>Bacteria</taxon>
        <taxon>Bacillati</taxon>
        <taxon>Actinomycetota</taxon>
        <taxon>Actinomycetes</taxon>
        <taxon>Mycobacteriales</taxon>
        <taxon>Corynebacteriaceae</taxon>
        <taxon>Corynebacterium</taxon>
    </lineage>
</organism>
<accession>U3GXL9</accession>
<dbReference type="InterPro" id="IPR005119">
    <property type="entry name" value="LysR_subst-bd"/>
</dbReference>
<dbReference type="PRINTS" id="PR00039">
    <property type="entry name" value="HTHLYSR"/>
</dbReference>
<evidence type="ECO:0000313" key="10">
    <source>
        <dbReference type="Proteomes" id="UP000016943"/>
    </source>
</evidence>
<evidence type="ECO:0000259" key="8">
    <source>
        <dbReference type="PROSITE" id="PS50931"/>
    </source>
</evidence>
<proteinExistence type="inferred from homology"/>
<dbReference type="Pfam" id="PF00126">
    <property type="entry name" value="HTH_1"/>
    <property type="match status" value="1"/>
</dbReference>
<dbReference type="InterPro" id="IPR000847">
    <property type="entry name" value="LysR_HTH_N"/>
</dbReference>
<protein>
    <recommendedName>
        <fullName evidence="6">Probable hydrogen peroxide-inducible genes activator</fullName>
    </recommendedName>
</protein>
<feature type="region of interest" description="Disordered" evidence="7">
    <location>
        <begin position="225"/>
        <end position="251"/>
    </location>
</feature>
<dbReference type="InterPro" id="IPR036388">
    <property type="entry name" value="WH-like_DNA-bd_sf"/>
</dbReference>
<evidence type="ECO:0000313" key="9">
    <source>
        <dbReference type="EMBL" id="AGU15258.1"/>
    </source>
</evidence>
<dbReference type="GO" id="GO:0003700">
    <property type="term" value="F:DNA-binding transcription factor activity"/>
    <property type="evidence" value="ECO:0007669"/>
    <property type="project" value="InterPro"/>
</dbReference>
<evidence type="ECO:0000256" key="2">
    <source>
        <dbReference type="ARBA" id="ARBA00023015"/>
    </source>
</evidence>
<dbReference type="AlphaFoldDB" id="U3GXL9"/>
<dbReference type="STRING" id="1348662.CARG_05645"/>
<dbReference type="Gene3D" id="1.10.10.10">
    <property type="entry name" value="Winged helix-like DNA-binding domain superfamily/Winged helix DNA-binding domain"/>
    <property type="match status" value="1"/>
</dbReference>
<dbReference type="Proteomes" id="UP000016943">
    <property type="component" value="Chromosome"/>
</dbReference>
<evidence type="ECO:0000256" key="4">
    <source>
        <dbReference type="ARBA" id="ARBA00023159"/>
    </source>
</evidence>
<dbReference type="GO" id="GO:0003677">
    <property type="term" value="F:DNA binding"/>
    <property type="evidence" value="ECO:0007669"/>
    <property type="project" value="UniProtKB-KW"/>
</dbReference>
<dbReference type="GeneID" id="78249905"/>
<comment type="similarity">
    <text evidence="1">Belongs to the LysR transcriptional regulatory family.</text>
</comment>
<dbReference type="PANTHER" id="PTHR30346">
    <property type="entry name" value="TRANSCRIPTIONAL DUAL REGULATOR HCAR-RELATED"/>
    <property type="match status" value="1"/>
</dbReference>
<feature type="domain" description="HTH lysR-type" evidence="8">
    <location>
        <begin position="8"/>
        <end position="65"/>
    </location>
</feature>
<keyword evidence="10" id="KW-1185">Reference proteome</keyword>
<name>U3GXL9_9CORY</name>
<dbReference type="InterPro" id="IPR036390">
    <property type="entry name" value="WH_DNA-bd_sf"/>
</dbReference>
<dbReference type="Gene3D" id="3.40.190.10">
    <property type="entry name" value="Periplasmic binding protein-like II"/>
    <property type="match status" value="2"/>
</dbReference>
<dbReference type="Pfam" id="PF03466">
    <property type="entry name" value="LysR_substrate"/>
    <property type="match status" value="2"/>
</dbReference>
<dbReference type="EMBL" id="CP006365">
    <property type="protein sequence ID" value="AGU15258.1"/>
    <property type="molecule type" value="Genomic_DNA"/>
</dbReference>
<dbReference type="PATRIC" id="fig|1348662.3.peg.1102"/>
<keyword evidence="2" id="KW-0805">Transcription regulation</keyword>
<sequence>MTNKDYRPTLAQLRTFVTIAEKKHFGTAAQALGISQPSLSQALASLEKGLGVQLIERSTRRVIVTPAGVELLPFAQATLEAADDFLTQALVVDDDLGGPLRIGVIPTIAPYLLPQFLTIARQDLPALEPRIIEDKTDALIAALRDGQLDVAVVALPGPYARLSALKLYEEPFLVVTPDTHPLAGASSVTIEDLDGSELLLLDDGHCLRDQVVSLCSTHASLAQASDSQHSSTQLPSQDLSEQAADDTGPTTASITASATRAASLPTIMQCVAGGLGISMIPLSARQSEASRPGLAVAQFAPEVSAQRTIGLVYRNSSARGKHFATLGDILTRAYHESL</sequence>
<dbReference type="eggNOG" id="COG0583">
    <property type="taxonomic scope" value="Bacteria"/>
</dbReference>
<evidence type="ECO:0000256" key="6">
    <source>
        <dbReference type="ARBA" id="ARBA00040885"/>
    </source>
</evidence>
<dbReference type="PANTHER" id="PTHR30346:SF26">
    <property type="entry name" value="HYDROGEN PEROXIDE-INDUCIBLE GENES ACTIVATOR"/>
    <property type="match status" value="1"/>
</dbReference>
<dbReference type="PROSITE" id="PS50931">
    <property type="entry name" value="HTH_LYSR"/>
    <property type="match status" value="1"/>
</dbReference>
<dbReference type="KEGG" id="caz:CARG_05645"/>
<dbReference type="SUPFAM" id="SSF53850">
    <property type="entry name" value="Periplasmic binding protein-like II"/>
    <property type="match status" value="1"/>
</dbReference>
<dbReference type="CDD" id="cd08411">
    <property type="entry name" value="PBP2_OxyR"/>
    <property type="match status" value="1"/>
</dbReference>
<dbReference type="OrthoDB" id="9775392at2"/>
<keyword evidence="3" id="KW-0238">DNA-binding</keyword>
<dbReference type="GO" id="GO:0032993">
    <property type="term" value="C:protein-DNA complex"/>
    <property type="evidence" value="ECO:0007669"/>
    <property type="project" value="TreeGrafter"/>
</dbReference>
<evidence type="ECO:0000256" key="7">
    <source>
        <dbReference type="SAM" id="MobiDB-lite"/>
    </source>
</evidence>
<keyword evidence="5" id="KW-0804">Transcription</keyword>